<dbReference type="GeneID" id="106179330"/>
<evidence type="ECO:0000256" key="1">
    <source>
        <dbReference type="ARBA" id="ARBA00009447"/>
    </source>
</evidence>
<dbReference type="InterPro" id="IPR010326">
    <property type="entry name" value="EXOC3/Sec6"/>
</dbReference>
<keyword evidence="2" id="KW-0813">Transport</keyword>
<evidence type="ECO:0000313" key="4">
    <source>
        <dbReference type="Proteomes" id="UP000085678"/>
    </source>
</evidence>
<dbReference type="AlphaFoldDB" id="A0A1S3K7B6"/>
<name>A0A1S3K7B6_LINAN</name>
<keyword evidence="3" id="KW-0268">Exocytosis</keyword>
<dbReference type="RefSeq" id="XP_013418387.1">
    <property type="nucleotide sequence ID" value="XM_013562933.2"/>
</dbReference>
<dbReference type="InterPro" id="IPR042532">
    <property type="entry name" value="EXOC3/Sec6_C"/>
</dbReference>
<dbReference type="GO" id="GO:0000149">
    <property type="term" value="F:SNARE binding"/>
    <property type="evidence" value="ECO:0007669"/>
    <property type="project" value="TreeGrafter"/>
</dbReference>
<dbReference type="Gene3D" id="1.10.357.70">
    <property type="entry name" value="Exocyst complex component Sec6, C-terminal domain"/>
    <property type="match status" value="1"/>
</dbReference>
<proteinExistence type="inferred from homology"/>
<dbReference type="KEGG" id="lak:106179330"/>
<dbReference type="Gene3D" id="1.10.357.50">
    <property type="match status" value="1"/>
</dbReference>
<dbReference type="InParanoid" id="A0A1S3K7B6"/>
<dbReference type="STRING" id="7574.A0A1S3K7B6"/>
<dbReference type="Proteomes" id="UP000085678">
    <property type="component" value="Unplaced"/>
</dbReference>
<dbReference type="FunCoup" id="A0A1S3K7B6">
    <property type="interactions" value="1635"/>
</dbReference>
<accession>A0A1S3K7B6</accession>
<evidence type="ECO:0000256" key="3">
    <source>
        <dbReference type="ARBA" id="ARBA00022483"/>
    </source>
</evidence>
<reference evidence="5" key="1">
    <citation type="submission" date="2025-08" db="UniProtKB">
        <authorList>
            <consortium name="RefSeq"/>
        </authorList>
    </citation>
    <scope>IDENTIFICATION</scope>
    <source>
        <tissue evidence="5">Gonads</tissue>
    </source>
</reference>
<dbReference type="GO" id="GO:0051601">
    <property type="term" value="P:exocyst localization"/>
    <property type="evidence" value="ECO:0007669"/>
    <property type="project" value="TreeGrafter"/>
</dbReference>
<dbReference type="GO" id="GO:0006887">
    <property type="term" value="P:exocytosis"/>
    <property type="evidence" value="ECO:0007669"/>
    <property type="project" value="UniProtKB-KW"/>
</dbReference>
<dbReference type="PANTHER" id="PTHR21292:SF1">
    <property type="entry name" value="EXOCYST COMPLEX COMPONENT 3"/>
    <property type="match status" value="1"/>
</dbReference>
<sequence length="740" mass="85743">MSHLVPLDLEKLEGDAKRNATKQVAAMIQRPDQLEKVDQYKRRVVRKKAAVEAMLKTALQSQLEGVRTGLSQLQAGLHDVKETKQSLQELEDTYKSTAHLQEKLNKVRDENLRHRQLAAAVENLKHIFTVPETVKKTGELITDGKLLHAHKCLTDLEMSRDDLLLELDRQPSVSQTDKNMILNYFKDVSTLSQELGKQLWIRLQRTLTTVRRDPTAIVTALRIIEREERKDSFMLKRQEQTGFLPPGRPKKWREKCFEVLGEAVAARIEGSQLEDRTLEKMWLVRHLEITRQLTIEDLRVVKSVCEPCFPPEYDVVQRYLKMYHEAIGNHILELISQDLEKNEIVSLLTWVNAYWSTHLMNHPELKDLNKDNLGPLLENSVLEDLQQKYLTTMKKDIEDWMSKALQSDLKDWFREIKPDSDAQGYFSTPMPIILFEMIEQNLQVAAHINKDLTLKVLDLCIDELQAFAKMFSGEMRRYKERHFEDRGQPPCYIHYMMANINNCLAFVDLMDHLCNKYIKGDSATEHKRFRTMAKIFESISREGCSYLLEEVFMDLREHLDALLTRDKWYNSQVPIDTICITVEDYCSDFIHLKPKSFTHIMVTALERVMLEYIKALVTPSRKITFRNYEDRRTAGDKIVQEADQLFNTFQRLAPVSAEQEAMINTLPMLAEVLKLQDTAMLALEISTIAQKHPDVHPEQLVNLMALRGDIGKSDARNLAIEAVGEEESRPVGLFTKVQNL</sequence>
<dbReference type="Pfam" id="PF06046">
    <property type="entry name" value="Sec6"/>
    <property type="match status" value="1"/>
</dbReference>
<protein>
    <submittedName>
        <fullName evidence="5">Exocyst complex component 3</fullName>
    </submittedName>
</protein>
<dbReference type="GO" id="GO:0000145">
    <property type="term" value="C:exocyst"/>
    <property type="evidence" value="ECO:0007669"/>
    <property type="project" value="InterPro"/>
</dbReference>
<keyword evidence="4" id="KW-1185">Reference proteome</keyword>
<gene>
    <name evidence="5" type="primary">LOC106179330</name>
</gene>
<comment type="similarity">
    <text evidence="1">Belongs to the SEC6 family.</text>
</comment>
<organism evidence="4 5">
    <name type="scientific">Lingula anatina</name>
    <name type="common">Brachiopod</name>
    <name type="synonym">Lingula unguis</name>
    <dbReference type="NCBI Taxonomy" id="7574"/>
    <lineage>
        <taxon>Eukaryota</taxon>
        <taxon>Metazoa</taxon>
        <taxon>Spiralia</taxon>
        <taxon>Lophotrochozoa</taxon>
        <taxon>Brachiopoda</taxon>
        <taxon>Linguliformea</taxon>
        <taxon>Lingulata</taxon>
        <taxon>Lingulida</taxon>
        <taxon>Linguloidea</taxon>
        <taxon>Lingulidae</taxon>
        <taxon>Lingula</taxon>
    </lineage>
</organism>
<evidence type="ECO:0000256" key="2">
    <source>
        <dbReference type="ARBA" id="ARBA00022448"/>
    </source>
</evidence>
<dbReference type="OrthoDB" id="10047020at2759"/>
<dbReference type="PANTHER" id="PTHR21292">
    <property type="entry name" value="EXOCYST COMPLEX COMPONENT SEC6-RELATED"/>
    <property type="match status" value="1"/>
</dbReference>
<evidence type="ECO:0000313" key="5">
    <source>
        <dbReference type="RefSeq" id="XP_013418387.1"/>
    </source>
</evidence>